<name>A0A172YEG3_9GAMM</name>
<keyword evidence="6" id="KW-0238">DNA-binding</keyword>
<evidence type="ECO:0000256" key="5">
    <source>
        <dbReference type="ARBA" id="ARBA00023015"/>
    </source>
</evidence>
<dbReference type="GO" id="GO:0003677">
    <property type="term" value="F:DNA binding"/>
    <property type="evidence" value="ECO:0007669"/>
    <property type="project" value="UniProtKB-KW"/>
</dbReference>
<evidence type="ECO:0000256" key="8">
    <source>
        <dbReference type="ARBA" id="ARBA00023163"/>
    </source>
</evidence>
<dbReference type="STRING" id="376489.A5892_09450"/>
<evidence type="ECO:0000256" key="4">
    <source>
        <dbReference type="ARBA" id="ARBA00022833"/>
    </source>
</evidence>
<dbReference type="GO" id="GO:0044781">
    <property type="term" value="P:bacterial-type flagellum organization"/>
    <property type="evidence" value="ECO:0007669"/>
    <property type="project" value="UniProtKB-KW"/>
</dbReference>
<accession>A0A172YEG3</accession>
<keyword evidence="5" id="KW-0805">Transcription regulation</keyword>
<keyword evidence="1" id="KW-0963">Cytoplasm</keyword>
<evidence type="ECO:0000256" key="7">
    <source>
        <dbReference type="ARBA" id="ARBA00023159"/>
    </source>
</evidence>
<keyword evidence="4" id="KW-0862">Zinc</keyword>
<evidence type="ECO:0000313" key="10">
    <source>
        <dbReference type="Proteomes" id="UP000077875"/>
    </source>
</evidence>
<dbReference type="Proteomes" id="UP000077875">
    <property type="component" value="Chromosome"/>
</dbReference>
<dbReference type="InterPro" id="IPR007944">
    <property type="entry name" value="FlhC"/>
</dbReference>
<evidence type="ECO:0000256" key="1">
    <source>
        <dbReference type="ARBA" id="ARBA00022490"/>
    </source>
</evidence>
<dbReference type="AlphaFoldDB" id="A0A172YEG3"/>
<dbReference type="GO" id="GO:0045893">
    <property type="term" value="P:positive regulation of DNA-templated transcription"/>
    <property type="evidence" value="ECO:0007669"/>
    <property type="project" value="InterPro"/>
</dbReference>
<keyword evidence="7" id="KW-0010">Activator</keyword>
<evidence type="ECO:0000313" key="9">
    <source>
        <dbReference type="EMBL" id="ANF57659.1"/>
    </source>
</evidence>
<keyword evidence="2" id="KW-0479">Metal-binding</keyword>
<dbReference type="KEGG" id="haa:A5892_09450"/>
<reference evidence="9 10" key="1">
    <citation type="submission" date="2016-04" db="EMBL/GenBank/DDBJ databases">
        <title>Complete Genome Sequence of Halotalea alkalilenta IHB B 13600.</title>
        <authorList>
            <person name="Swarnkar M.K."/>
            <person name="Sharma A."/>
            <person name="Kaushal K."/>
            <person name="Soni R."/>
            <person name="Rana S."/>
            <person name="Singh A.K."/>
            <person name="Gulati A."/>
        </authorList>
    </citation>
    <scope>NUCLEOTIDE SEQUENCE [LARGE SCALE GENOMIC DNA]</scope>
    <source>
        <strain evidence="9 10">IHB B 13600</strain>
    </source>
</reference>
<evidence type="ECO:0000256" key="3">
    <source>
        <dbReference type="ARBA" id="ARBA00022795"/>
    </source>
</evidence>
<dbReference type="GO" id="GO:0046872">
    <property type="term" value="F:metal ion binding"/>
    <property type="evidence" value="ECO:0007669"/>
    <property type="project" value="UniProtKB-KW"/>
</dbReference>
<sequence>MAGQGLIEQMHQQQLAIEMIELGARTSVIMQSVAISYGRLARIHREKTGAHLPKGALPFAADWFLQWRPNMHASLFYNIHRQFELRTSAAPAERLLKSYRLYLQWQEDAWENALLSLTRAWTMLRFLDGDLLQTTRCTRCEVLFIDHANAPRCGYVCGLCQPPARAGSGREAGPIDSRRRSIDQGVATDWHGVDEDKMEAAKGVEHARYSNPFVPATQRFNRPG</sequence>
<keyword evidence="8" id="KW-0804">Transcription</keyword>
<dbReference type="RefSeq" id="WP_064122588.1">
    <property type="nucleotide sequence ID" value="NZ_CP015243.1"/>
</dbReference>
<evidence type="ECO:0000256" key="2">
    <source>
        <dbReference type="ARBA" id="ARBA00022723"/>
    </source>
</evidence>
<protein>
    <recommendedName>
        <fullName evidence="11">Flagellar transcriptional regulator FlhC</fullName>
    </recommendedName>
</protein>
<evidence type="ECO:0000256" key="6">
    <source>
        <dbReference type="ARBA" id="ARBA00023125"/>
    </source>
</evidence>
<keyword evidence="3" id="KW-1005">Bacterial flagellum biogenesis</keyword>
<organism evidence="9 10">
    <name type="scientific">Halotalea alkalilenta</name>
    <dbReference type="NCBI Taxonomy" id="376489"/>
    <lineage>
        <taxon>Bacteria</taxon>
        <taxon>Pseudomonadati</taxon>
        <taxon>Pseudomonadota</taxon>
        <taxon>Gammaproteobacteria</taxon>
        <taxon>Oceanospirillales</taxon>
        <taxon>Halomonadaceae</taxon>
        <taxon>Halotalea</taxon>
    </lineage>
</organism>
<dbReference type="GO" id="GO:1902208">
    <property type="term" value="P:regulation of bacterial-type flagellum assembly"/>
    <property type="evidence" value="ECO:0007669"/>
    <property type="project" value="InterPro"/>
</dbReference>
<proteinExistence type="predicted"/>
<keyword evidence="10" id="KW-1185">Reference proteome</keyword>
<gene>
    <name evidence="9" type="ORF">A5892_09450</name>
</gene>
<dbReference type="EMBL" id="CP015243">
    <property type="protein sequence ID" value="ANF57659.1"/>
    <property type="molecule type" value="Genomic_DNA"/>
</dbReference>
<dbReference type="SUPFAM" id="SSF160930">
    <property type="entry name" value="FlhC-like"/>
    <property type="match status" value="1"/>
</dbReference>
<dbReference type="Pfam" id="PF05280">
    <property type="entry name" value="FlhC"/>
    <property type="match status" value="1"/>
</dbReference>
<evidence type="ECO:0008006" key="11">
    <source>
        <dbReference type="Google" id="ProtNLM"/>
    </source>
</evidence>